<proteinExistence type="predicted"/>
<dbReference type="Pfam" id="PF00561">
    <property type="entry name" value="Abhydrolase_1"/>
    <property type="match status" value="1"/>
</dbReference>
<dbReference type="OrthoDB" id="45130at2759"/>
<sequence length="340" mass="38704">MGMRRKIEGVLGGKLLNFAGRKFVKDAELIKREVFLPETGLTVHYYEREGDGTSRDESTPQPTLLLLHGITDEAKNMAALVIVLRKELPHWRIIVPDLIGHGHDLARAKKEGSSFEYPTPERLLQCMTEFVTALNIQQCTAFGMSMGGALAYFLQSEKPEVVQNTILISPALNAVLDSQFIQDFVTRQKNHFCYECRDDVKYFFRDLSCPHRKVKDPVPKFLLEAIWKQRLAQAPEGHFHSLFEHLLKEREKEHEIWHCSSDIAPEAKKLVIWPQNDFIANHDQGQAFFAKSSDKTTFHSVPDCGHLFHSNGKNVMEIAAPLMVDFLKQTELDGYGITKG</sequence>
<dbReference type="EMBL" id="CAICTM010000732">
    <property type="protein sequence ID" value="CAB9515706.1"/>
    <property type="molecule type" value="Genomic_DNA"/>
</dbReference>
<dbReference type="SUPFAM" id="SSF53474">
    <property type="entry name" value="alpha/beta-Hydrolases"/>
    <property type="match status" value="1"/>
</dbReference>
<dbReference type="GO" id="GO:0016020">
    <property type="term" value="C:membrane"/>
    <property type="evidence" value="ECO:0007669"/>
    <property type="project" value="TreeGrafter"/>
</dbReference>
<accession>A0A9N8E6Q3</accession>
<dbReference type="PANTHER" id="PTHR43798:SF5">
    <property type="entry name" value="MONOACYLGLYCEROL LIPASE ABHD6"/>
    <property type="match status" value="1"/>
</dbReference>
<dbReference type="InterPro" id="IPR050266">
    <property type="entry name" value="AB_hydrolase_sf"/>
</dbReference>
<evidence type="ECO:0000313" key="2">
    <source>
        <dbReference type="EMBL" id="CAB9515706.1"/>
    </source>
</evidence>
<dbReference type="PANTHER" id="PTHR43798">
    <property type="entry name" value="MONOACYLGLYCEROL LIPASE"/>
    <property type="match status" value="1"/>
</dbReference>
<keyword evidence="2" id="KW-0378">Hydrolase</keyword>
<name>A0A9N8E6Q3_9STRA</name>
<dbReference type="Proteomes" id="UP001153069">
    <property type="component" value="Unassembled WGS sequence"/>
</dbReference>
<dbReference type="InterPro" id="IPR000073">
    <property type="entry name" value="AB_hydrolase_1"/>
</dbReference>
<organism evidence="2 3">
    <name type="scientific">Seminavis robusta</name>
    <dbReference type="NCBI Taxonomy" id="568900"/>
    <lineage>
        <taxon>Eukaryota</taxon>
        <taxon>Sar</taxon>
        <taxon>Stramenopiles</taxon>
        <taxon>Ochrophyta</taxon>
        <taxon>Bacillariophyta</taxon>
        <taxon>Bacillariophyceae</taxon>
        <taxon>Bacillariophycidae</taxon>
        <taxon>Naviculales</taxon>
        <taxon>Naviculaceae</taxon>
        <taxon>Seminavis</taxon>
    </lineage>
</organism>
<protein>
    <submittedName>
        <fullName evidence="2">Alpha/beta hydrolase fold</fullName>
    </submittedName>
</protein>
<reference evidence="2" key="1">
    <citation type="submission" date="2020-06" db="EMBL/GenBank/DDBJ databases">
        <authorList>
            <consortium name="Plant Systems Biology data submission"/>
        </authorList>
    </citation>
    <scope>NUCLEOTIDE SEQUENCE</scope>
    <source>
        <strain evidence="2">D6</strain>
    </source>
</reference>
<keyword evidence="3" id="KW-1185">Reference proteome</keyword>
<dbReference type="InterPro" id="IPR029058">
    <property type="entry name" value="AB_hydrolase_fold"/>
</dbReference>
<comment type="caution">
    <text evidence="2">The sequence shown here is derived from an EMBL/GenBank/DDBJ whole genome shotgun (WGS) entry which is preliminary data.</text>
</comment>
<dbReference type="GO" id="GO:0047372">
    <property type="term" value="F:monoacylglycerol lipase activity"/>
    <property type="evidence" value="ECO:0007669"/>
    <property type="project" value="TreeGrafter"/>
</dbReference>
<gene>
    <name evidence="2" type="ORF">SEMRO_733_G194520.1</name>
</gene>
<evidence type="ECO:0000259" key="1">
    <source>
        <dbReference type="Pfam" id="PF00561"/>
    </source>
</evidence>
<feature type="domain" description="AB hydrolase-1" evidence="1">
    <location>
        <begin position="62"/>
        <end position="310"/>
    </location>
</feature>
<dbReference type="Gene3D" id="3.40.50.1820">
    <property type="entry name" value="alpha/beta hydrolase"/>
    <property type="match status" value="1"/>
</dbReference>
<evidence type="ECO:0000313" key="3">
    <source>
        <dbReference type="Proteomes" id="UP001153069"/>
    </source>
</evidence>
<dbReference type="GO" id="GO:0046464">
    <property type="term" value="P:acylglycerol catabolic process"/>
    <property type="evidence" value="ECO:0007669"/>
    <property type="project" value="TreeGrafter"/>
</dbReference>
<dbReference type="AlphaFoldDB" id="A0A9N8E6Q3"/>